<reference evidence="1" key="1">
    <citation type="submission" date="2019-08" db="EMBL/GenBank/DDBJ databases">
        <authorList>
            <person name="Kucharzyk K."/>
            <person name="Murdoch R.W."/>
            <person name="Higgins S."/>
            <person name="Loffler F."/>
        </authorList>
    </citation>
    <scope>NUCLEOTIDE SEQUENCE</scope>
</reference>
<organism evidence="1">
    <name type="scientific">bioreactor metagenome</name>
    <dbReference type="NCBI Taxonomy" id="1076179"/>
    <lineage>
        <taxon>unclassified sequences</taxon>
        <taxon>metagenomes</taxon>
        <taxon>ecological metagenomes</taxon>
    </lineage>
</organism>
<dbReference type="EMBL" id="VSSQ01010988">
    <property type="protein sequence ID" value="MPM45715.1"/>
    <property type="molecule type" value="Genomic_DNA"/>
</dbReference>
<sequence>MKITVCIGSSCHLKGSREIVEQLQTFVRENQVEDKVELAGTFCMGNCQNGVCVTVDDKPFSLTPDDTKKFFEENVLCKI</sequence>
<dbReference type="AlphaFoldDB" id="A0A644ZXQ9"/>
<evidence type="ECO:0008006" key="2">
    <source>
        <dbReference type="Google" id="ProtNLM"/>
    </source>
</evidence>
<proteinExistence type="predicted"/>
<protein>
    <recommendedName>
        <fullName evidence="2">NADH dehydrogenase subunit E</fullName>
    </recommendedName>
</protein>
<dbReference type="CDD" id="cd02980">
    <property type="entry name" value="TRX_Fd_family"/>
    <property type="match status" value="1"/>
</dbReference>
<dbReference type="SUPFAM" id="SSF52833">
    <property type="entry name" value="Thioredoxin-like"/>
    <property type="match status" value="1"/>
</dbReference>
<dbReference type="InterPro" id="IPR036249">
    <property type="entry name" value="Thioredoxin-like_sf"/>
</dbReference>
<gene>
    <name evidence="1" type="ORF">SDC9_92406</name>
</gene>
<accession>A0A644ZXQ9</accession>
<name>A0A644ZXQ9_9ZZZZ</name>
<evidence type="ECO:0000313" key="1">
    <source>
        <dbReference type="EMBL" id="MPM45715.1"/>
    </source>
</evidence>
<dbReference type="Gene3D" id="3.40.30.10">
    <property type="entry name" value="Glutaredoxin"/>
    <property type="match status" value="1"/>
</dbReference>
<dbReference type="Pfam" id="PF01257">
    <property type="entry name" value="2Fe-2S_thioredx"/>
    <property type="match status" value="1"/>
</dbReference>
<comment type="caution">
    <text evidence="1">The sequence shown here is derived from an EMBL/GenBank/DDBJ whole genome shotgun (WGS) entry which is preliminary data.</text>
</comment>